<evidence type="ECO:0000313" key="3">
    <source>
        <dbReference type="Proteomes" id="UP000677804"/>
    </source>
</evidence>
<dbReference type="Proteomes" id="UP000677804">
    <property type="component" value="Chromosome"/>
</dbReference>
<dbReference type="InterPro" id="IPR013783">
    <property type="entry name" value="Ig-like_fold"/>
</dbReference>
<keyword evidence="1" id="KW-0732">Signal</keyword>
<evidence type="ECO:0000313" key="2">
    <source>
        <dbReference type="EMBL" id="QVI62831.1"/>
    </source>
</evidence>
<dbReference type="PROSITE" id="PS51257">
    <property type="entry name" value="PROKAR_LIPOPROTEIN"/>
    <property type="match status" value="1"/>
</dbReference>
<keyword evidence="3" id="KW-1185">Reference proteome</keyword>
<organism evidence="2 3">
    <name type="scientific">Cellulomonas wangleii</name>
    <dbReference type="NCBI Taxonomy" id="2816956"/>
    <lineage>
        <taxon>Bacteria</taxon>
        <taxon>Bacillati</taxon>
        <taxon>Actinomycetota</taxon>
        <taxon>Actinomycetes</taxon>
        <taxon>Micrococcales</taxon>
        <taxon>Cellulomonadaceae</taxon>
        <taxon>Cellulomonas</taxon>
    </lineage>
</organism>
<gene>
    <name evidence="2" type="ORF">KG103_02510</name>
</gene>
<dbReference type="RefSeq" id="WP_207341936.1">
    <property type="nucleotide sequence ID" value="NZ_CP074405.1"/>
</dbReference>
<reference evidence="2 3" key="1">
    <citation type="submission" date="2021-05" db="EMBL/GenBank/DDBJ databases">
        <title>Novel species in genus Cellulomonas.</title>
        <authorList>
            <person name="Zhang G."/>
        </authorList>
    </citation>
    <scope>NUCLEOTIDE SEQUENCE [LARGE SCALE GENOMIC DNA]</scope>
    <source>
        <strain evidence="3">zg-ZUI222</strain>
    </source>
</reference>
<name>A0ABX8D8M2_9CELL</name>
<protein>
    <recommendedName>
        <fullName evidence="4">Fibronectin type-III domain-containing protein</fullName>
    </recommendedName>
</protein>
<dbReference type="EMBL" id="CP074405">
    <property type="protein sequence ID" value="QVI62831.1"/>
    <property type="molecule type" value="Genomic_DNA"/>
</dbReference>
<evidence type="ECO:0008006" key="4">
    <source>
        <dbReference type="Google" id="ProtNLM"/>
    </source>
</evidence>
<dbReference type="InterPro" id="IPR036116">
    <property type="entry name" value="FN3_sf"/>
</dbReference>
<proteinExistence type="predicted"/>
<feature type="chain" id="PRO_5045580803" description="Fibronectin type-III domain-containing protein" evidence="1">
    <location>
        <begin position="26"/>
        <end position="158"/>
    </location>
</feature>
<evidence type="ECO:0000256" key="1">
    <source>
        <dbReference type="SAM" id="SignalP"/>
    </source>
</evidence>
<accession>A0ABX8D8M2</accession>
<feature type="signal peptide" evidence="1">
    <location>
        <begin position="1"/>
        <end position="25"/>
    </location>
</feature>
<dbReference type="Gene3D" id="2.60.40.10">
    <property type="entry name" value="Immunoglobulins"/>
    <property type="match status" value="1"/>
</dbReference>
<sequence length="158" mass="17174">MRAAVSTALAMLVVLTMAACGPANTADAPDTHTPVAAPSDDEEATFEDYCATVHQVNWVHAEQTPDGVLVTWDSSQTIGVPEPFVVYRRPAGTTAWQRVEQVERLDDNFTYVDTQPAEQPGVAYEYWVTFVVPECGGESELCPTFVCDPPPAATPRQD</sequence>
<dbReference type="SUPFAM" id="SSF49265">
    <property type="entry name" value="Fibronectin type III"/>
    <property type="match status" value="1"/>
</dbReference>